<feature type="domain" description="Protein kinase" evidence="4">
    <location>
        <begin position="169"/>
        <end position="373"/>
    </location>
</feature>
<keyword evidence="3" id="KW-1133">Transmembrane helix</keyword>
<dbReference type="InterPro" id="IPR007567">
    <property type="entry name" value="Mid2_dom"/>
</dbReference>
<dbReference type="AlphaFoldDB" id="A0A833R6P9"/>
<dbReference type="Pfam" id="PF04478">
    <property type="entry name" value="Mid2"/>
    <property type="match status" value="1"/>
</dbReference>
<keyword evidence="5" id="KW-0808">Transferase</keyword>
<dbReference type="Pfam" id="PF07714">
    <property type="entry name" value="PK_Tyr_Ser-Thr"/>
    <property type="match status" value="1"/>
</dbReference>
<proteinExistence type="predicted"/>
<dbReference type="EMBL" id="SWLB01000013">
    <property type="protein sequence ID" value="KAF3330379.1"/>
    <property type="molecule type" value="Genomic_DNA"/>
</dbReference>
<keyword evidence="5" id="KW-0675">Receptor</keyword>
<feature type="transmembrane region" description="Helical" evidence="3">
    <location>
        <begin position="69"/>
        <end position="91"/>
    </location>
</feature>
<evidence type="ECO:0000256" key="2">
    <source>
        <dbReference type="SAM" id="MobiDB-lite"/>
    </source>
</evidence>
<dbReference type="InterPro" id="IPR001245">
    <property type="entry name" value="Ser-Thr/Tyr_kinase_cat_dom"/>
</dbReference>
<comment type="caution">
    <text evidence="5">The sequence shown here is derived from an EMBL/GenBank/DDBJ whole genome shotgun (WGS) entry which is preliminary data.</text>
</comment>
<evidence type="ECO:0000313" key="6">
    <source>
        <dbReference type="Proteomes" id="UP000623129"/>
    </source>
</evidence>
<dbReference type="InterPro" id="IPR020635">
    <property type="entry name" value="Tyr_kinase_cat_dom"/>
</dbReference>
<dbReference type="PROSITE" id="PS00107">
    <property type="entry name" value="PROTEIN_KINASE_ATP"/>
    <property type="match status" value="1"/>
</dbReference>
<gene>
    <name evidence="5" type="ORF">FCM35_KLT03733</name>
</gene>
<protein>
    <submittedName>
        <fullName evidence="5">Receptor-like protein kinase FERONIA</fullName>
    </submittedName>
</protein>
<evidence type="ECO:0000313" key="5">
    <source>
        <dbReference type="EMBL" id="KAF3330379.1"/>
    </source>
</evidence>
<keyword evidence="3" id="KW-0472">Membrane</keyword>
<dbReference type="GO" id="GO:0004714">
    <property type="term" value="F:transmembrane receptor protein tyrosine kinase activity"/>
    <property type="evidence" value="ECO:0007669"/>
    <property type="project" value="InterPro"/>
</dbReference>
<dbReference type="InterPro" id="IPR011009">
    <property type="entry name" value="Kinase-like_dom_sf"/>
</dbReference>
<dbReference type="PANTHER" id="PTHR27003">
    <property type="entry name" value="OS07G0166700 PROTEIN"/>
    <property type="match status" value="1"/>
</dbReference>
<sequence length="373" mass="40892">MDMWVALHPDLSTQSEYFDAILNGLEVFKMSIPDNNLAGLNPIPIAQNTTNPTLTNDNHISSKQKLAKIIGLVIGVSCGVLLFSLIVYFLFVTCKRQKKKEMYSAEGKISGDTTVWTPLSLYGISNSQSDVSTKTNTTGTGNGSYNSSLPANICRHFSFTEILATTNGFDDSLVLGVGGFGKVYRGKIDNGSTKVAIKRANPLSDQGLHEFQTEIEMLSKLHHRHLVSLIGYCDEQDEMILRKGILEDIIDPYLRGKIAPQCFKKFAEIAENCLAEQPIDRPIMGDVLWNLEFAQQLQASAEESGSMIGGTTSAEESPFVSHGRRELSDEPTSESTSTTTTSFSMRGRSIASVDSERLTPSAIFSQIMNPEGR</sequence>
<dbReference type="PROSITE" id="PS50011">
    <property type="entry name" value="PROTEIN_KINASE_DOM"/>
    <property type="match status" value="1"/>
</dbReference>
<dbReference type="GO" id="GO:0009506">
    <property type="term" value="C:plasmodesma"/>
    <property type="evidence" value="ECO:0007669"/>
    <property type="project" value="TreeGrafter"/>
</dbReference>
<accession>A0A833R6P9</accession>
<dbReference type="FunFam" id="3.30.200.20:FF:000645">
    <property type="entry name" value="Receptor-like protein kinase FERONIA"/>
    <property type="match status" value="1"/>
</dbReference>
<dbReference type="InterPro" id="IPR000719">
    <property type="entry name" value="Prot_kinase_dom"/>
</dbReference>
<dbReference type="GO" id="GO:0005524">
    <property type="term" value="F:ATP binding"/>
    <property type="evidence" value="ECO:0007669"/>
    <property type="project" value="UniProtKB-UniRule"/>
</dbReference>
<feature type="compositionally biased region" description="Low complexity" evidence="2">
    <location>
        <begin position="333"/>
        <end position="344"/>
    </location>
</feature>
<evidence type="ECO:0000259" key="4">
    <source>
        <dbReference type="PROSITE" id="PS50011"/>
    </source>
</evidence>
<dbReference type="SMART" id="SM00219">
    <property type="entry name" value="TyrKc"/>
    <property type="match status" value="1"/>
</dbReference>
<keyword evidence="5" id="KW-0418">Kinase</keyword>
<keyword evidence="1" id="KW-0067">ATP-binding</keyword>
<dbReference type="PANTHER" id="PTHR27003:SF460">
    <property type="entry name" value="RECEPTOR-LIKE PROTEIN KINASE FERONIA"/>
    <property type="match status" value="1"/>
</dbReference>
<dbReference type="SUPFAM" id="SSF56112">
    <property type="entry name" value="Protein kinase-like (PK-like)"/>
    <property type="match status" value="1"/>
</dbReference>
<dbReference type="OrthoDB" id="4062651at2759"/>
<dbReference type="InterPro" id="IPR045272">
    <property type="entry name" value="ANXUR1/2-like"/>
</dbReference>
<evidence type="ECO:0000256" key="1">
    <source>
        <dbReference type="PROSITE-ProRule" id="PRU10141"/>
    </source>
</evidence>
<feature type="region of interest" description="Disordered" evidence="2">
    <location>
        <begin position="302"/>
        <end position="352"/>
    </location>
</feature>
<dbReference type="Gene3D" id="3.30.200.20">
    <property type="entry name" value="Phosphorylase Kinase, domain 1"/>
    <property type="match status" value="1"/>
</dbReference>
<feature type="binding site" evidence="1">
    <location>
        <position position="198"/>
    </location>
    <ligand>
        <name>ATP</name>
        <dbReference type="ChEBI" id="CHEBI:30616"/>
    </ligand>
</feature>
<keyword evidence="3" id="KW-0812">Transmembrane</keyword>
<reference evidence="5" key="1">
    <citation type="submission" date="2020-01" db="EMBL/GenBank/DDBJ databases">
        <title>Genome sequence of Kobresia littledalei, the first chromosome-level genome in the family Cyperaceae.</title>
        <authorList>
            <person name="Qu G."/>
        </authorList>
    </citation>
    <scope>NUCLEOTIDE SEQUENCE</scope>
    <source>
        <strain evidence="5">C.B.Clarke</strain>
        <tissue evidence="5">Leaf</tissue>
    </source>
</reference>
<evidence type="ECO:0000256" key="3">
    <source>
        <dbReference type="SAM" id="Phobius"/>
    </source>
</evidence>
<keyword evidence="6" id="KW-1185">Reference proteome</keyword>
<dbReference type="InterPro" id="IPR017441">
    <property type="entry name" value="Protein_kinase_ATP_BS"/>
</dbReference>
<dbReference type="GO" id="GO:0005886">
    <property type="term" value="C:plasma membrane"/>
    <property type="evidence" value="ECO:0007669"/>
    <property type="project" value="TreeGrafter"/>
</dbReference>
<organism evidence="5 6">
    <name type="scientific">Carex littledalei</name>
    <dbReference type="NCBI Taxonomy" id="544730"/>
    <lineage>
        <taxon>Eukaryota</taxon>
        <taxon>Viridiplantae</taxon>
        <taxon>Streptophyta</taxon>
        <taxon>Embryophyta</taxon>
        <taxon>Tracheophyta</taxon>
        <taxon>Spermatophyta</taxon>
        <taxon>Magnoliopsida</taxon>
        <taxon>Liliopsida</taxon>
        <taxon>Poales</taxon>
        <taxon>Cyperaceae</taxon>
        <taxon>Cyperoideae</taxon>
        <taxon>Cariceae</taxon>
        <taxon>Carex</taxon>
        <taxon>Carex subgen. Euthyceras</taxon>
    </lineage>
</organism>
<feature type="compositionally biased region" description="Polar residues" evidence="2">
    <location>
        <begin position="302"/>
        <end position="315"/>
    </location>
</feature>
<name>A0A833R6P9_9POAL</name>
<keyword evidence="1" id="KW-0547">Nucleotide-binding</keyword>
<dbReference type="Proteomes" id="UP000623129">
    <property type="component" value="Unassembled WGS sequence"/>
</dbReference>